<dbReference type="Proteomes" id="UP000192439">
    <property type="component" value="Chromosome"/>
</dbReference>
<keyword evidence="2" id="KW-1185">Reference proteome</keyword>
<protein>
    <submittedName>
        <fullName evidence="1">Uncharacterized protein</fullName>
    </submittedName>
</protein>
<gene>
    <name evidence="1" type="ORF">BH695_2267</name>
</gene>
<dbReference type="AlphaFoldDB" id="A0AB33C1A8"/>
<sequence>MLPEWLEPSTARLLSSDNPDESILGVNAPFFSTLIWSSGSV</sequence>
<evidence type="ECO:0000313" key="1">
    <source>
        <dbReference type="EMBL" id="ARI81548.1"/>
    </source>
</evidence>
<dbReference type="EMBL" id="CP020771">
    <property type="protein sequence ID" value="ARI81548.1"/>
    <property type="molecule type" value="Genomic_DNA"/>
</dbReference>
<evidence type="ECO:0000313" key="2">
    <source>
        <dbReference type="Proteomes" id="UP000192439"/>
    </source>
</evidence>
<reference evidence="1 2" key="1">
    <citation type="journal article" date="2018" name="Harmful Algae">
        <title>The highly heterogeneous methylated genomes and diverse restriction-modification systems of bloom-forming Microcystis.</title>
        <authorList>
            <person name="Zhao L."/>
            <person name="Song Y."/>
            <person name="Li L."/>
            <person name="Gan N."/>
            <person name="Brand J.J."/>
            <person name="Song L."/>
        </authorList>
    </citation>
    <scope>NUCLEOTIDE SEQUENCE [LARGE SCALE GENOMIC DNA]</scope>
    <source>
        <strain evidence="1 2">PCC 7806SL</strain>
    </source>
</reference>
<name>A0AB33C1A8_MICA7</name>
<proteinExistence type="predicted"/>
<accession>A0AB33C1A8</accession>
<organism evidence="1 2">
    <name type="scientific">Microcystis aeruginosa PCC 7806SL</name>
    <dbReference type="NCBI Taxonomy" id="1903187"/>
    <lineage>
        <taxon>Bacteria</taxon>
        <taxon>Bacillati</taxon>
        <taxon>Cyanobacteriota</taxon>
        <taxon>Cyanophyceae</taxon>
        <taxon>Oscillatoriophycideae</taxon>
        <taxon>Chroococcales</taxon>
        <taxon>Microcystaceae</taxon>
        <taxon>Microcystis</taxon>
    </lineage>
</organism>